<evidence type="ECO:0000256" key="1">
    <source>
        <dbReference type="SAM" id="Phobius"/>
    </source>
</evidence>
<feature type="transmembrane region" description="Helical" evidence="1">
    <location>
        <begin position="85"/>
        <end position="104"/>
    </location>
</feature>
<dbReference type="EMBL" id="CP104013">
    <property type="protein sequence ID" value="UYP48579.1"/>
    <property type="molecule type" value="Genomic_DNA"/>
</dbReference>
<keyword evidence="1" id="KW-0812">Transmembrane</keyword>
<evidence type="ECO:0000313" key="3">
    <source>
        <dbReference type="Proteomes" id="UP001208689"/>
    </source>
</evidence>
<feature type="transmembrane region" description="Helical" evidence="1">
    <location>
        <begin position="31"/>
        <end position="53"/>
    </location>
</feature>
<reference evidence="2" key="1">
    <citation type="submission" date="2022-09" db="EMBL/GenBank/DDBJ databases">
        <title>Actin cytoskeleton and complex cell architecture in an #Asgard archaeon.</title>
        <authorList>
            <person name="Ponce Toledo R.I."/>
            <person name="Schleper C."/>
            <person name="Rodrigues Oliveira T."/>
            <person name="Wollweber F."/>
            <person name="Xu J."/>
            <person name="Rittmann S."/>
            <person name="Klingl A."/>
            <person name="Pilhofer M."/>
        </authorList>
    </citation>
    <scope>NUCLEOTIDE SEQUENCE</scope>
    <source>
        <strain evidence="2">B-35</strain>
    </source>
</reference>
<protein>
    <recommendedName>
        <fullName evidence="4">Heliorhodopsin HeR</fullName>
    </recommendedName>
</protein>
<gene>
    <name evidence="2" type="ORF">NEF87_004864</name>
</gene>
<dbReference type="NCBIfam" id="NF038020">
    <property type="entry name" value="HeR"/>
    <property type="match status" value="1"/>
</dbReference>
<accession>A0ABY6HYH0</accession>
<feature type="transmembrane region" description="Helical" evidence="1">
    <location>
        <begin position="149"/>
        <end position="168"/>
    </location>
</feature>
<evidence type="ECO:0008006" key="4">
    <source>
        <dbReference type="Google" id="ProtNLM"/>
    </source>
</evidence>
<feature type="transmembrane region" description="Helical" evidence="1">
    <location>
        <begin position="216"/>
        <end position="239"/>
    </location>
</feature>
<keyword evidence="1" id="KW-0472">Membrane</keyword>
<feature type="transmembrane region" description="Helical" evidence="1">
    <location>
        <begin position="251"/>
        <end position="272"/>
    </location>
</feature>
<name>A0ABY6HYH0_9ARCH</name>
<feature type="transmembrane region" description="Helical" evidence="1">
    <location>
        <begin position="125"/>
        <end position="143"/>
    </location>
</feature>
<dbReference type="Proteomes" id="UP001208689">
    <property type="component" value="Chromosome"/>
</dbReference>
<feature type="transmembrane region" description="Helical" evidence="1">
    <location>
        <begin position="180"/>
        <end position="204"/>
    </location>
</feature>
<evidence type="ECO:0000313" key="2">
    <source>
        <dbReference type="EMBL" id="UYP48579.1"/>
    </source>
</evidence>
<keyword evidence="1" id="KW-1133">Transmembrane helix</keyword>
<proteinExistence type="predicted"/>
<dbReference type="InterPro" id="IPR041113">
    <property type="entry name" value="Heliorhodopsin"/>
</dbReference>
<dbReference type="Pfam" id="PF18761">
    <property type="entry name" value="Heliorhodopsin"/>
    <property type="match status" value="1"/>
</dbReference>
<sequence>MSSNVKEDDSHGIIYTDGSKSPVDFDKLTRFNLIMGILHFVQASLMLIMGFTIDNLKNFQASIYILEVEYPNFVLSEDVFWTLKSVGPIVASFLFFSAIAHFLLAGPMKKFYKKNLAKRMNPLRWFEYAISSSIMIFFIAVLFGVKEFWILFLIFMLNALMNLFGHTMELHNQYTKKTNWTSYIYGWIAGIIPWIVITAVFYSAMQVDGVPWFVPYIYGFEIALFMSFAFNMLLQYLKVGPWKDYVFGERVYIILSLVAKTLLAWFVFAGVLQPGETGM</sequence>
<keyword evidence="3" id="KW-1185">Reference proteome</keyword>
<organism evidence="2 3">
    <name type="scientific">Candidatus Lokiarchaeum ossiferum</name>
    <dbReference type="NCBI Taxonomy" id="2951803"/>
    <lineage>
        <taxon>Archaea</taxon>
        <taxon>Promethearchaeati</taxon>
        <taxon>Promethearchaeota</taxon>
        <taxon>Promethearchaeia</taxon>
        <taxon>Promethearchaeales</taxon>
        <taxon>Promethearchaeaceae</taxon>
        <taxon>Candidatus Lokiarchaeum</taxon>
    </lineage>
</organism>